<dbReference type="OrthoDB" id="3078443at2"/>
<dbReference type="EMBL" id="CP001013">
    <property type="protein sequence ID" value="ACB36331.1"/>
    <property type="molecule type" value="Genomic_DNA"/>
</dbReference>
<dbReference type="Pfam" id="PF20093">
    <property type="entry name" value="DUF6484"/>
    <property type="match status" value="1"/>
</dbReference>
<gene>
    <name evidence="2" type="ordered locus">Lcho_4079</name>
</gene>
<dbReference type="HOGENOM" id="CLU_112468_0_0_4"/>
<keyword evidence="3" id="KW-1185">Reference proteome</keyword>
<dbReference type="AlphaFoldDB" id="B1XWY2"/>
<reference evidence="2 3" key="1">
    <citation type="submission" date="2008-03" db="EMBL/GenBank/DDBJ databases">
        <title>Complete sequence of Leptothrix cholodnii SP-6.</title>
        <authorList>
            <consortium name="US DOE Joint Genome Institute"/>
            <person name="Copeland A."/>
            <person name="Lucas S."/>
            <person name="Lapidus A."/>
            <person name="Glavina del Rio T."/>
            <person name="Dalin E."/>
            <person name="Tice H."/>
            <person name="Bruce D."/>
            <person name="Goodwin L."/>
            <person name="Pitluck S."/>
            <person name="Chertkov O."/>
            <person name="Brettin T."/>
            <person name="Detter J.C."/>
            <person name="Han C."/>
            <person name="Kuske C.R."/>
            <person name="Schmutz J."/>
            <person name="Larimer F."/>
            <person name="Land M."/>
            <person name="Hauser L."/>
            <person name="Kyrpides N."/>
            <person name="Lykidis A."/>
            <person name="Emerson D."/>
            <person name="Richardson P."/>
        </authorList>
    </citation>
    <scope>NUCLEOTIDE SEQUENCE [LARGE SCALE GENOMIC DNA]</scope>
    <source>
        <strain evidence="3">ATCC 51168 / LMG 8142 / SP-6</strain>
    </source>
</reference>
<protein>
    <recommendedName>
        <fullName evidence="1">DUF6484 domain-containing protein</fullName>
    </recommendedName>
</protein>
<name>B1XWY2_LEPCP</name>
<sequence length="163" mass="17243">MATDPVRPLHPRLAPTLAEQALASAGDVRVGRIVEVHEGRPFVAFGALHRVAARVVMPGLRDTPAAMLDGQPVLLLLEDGDPALPIIVGLVSDTLPGAGTPADEGFEVNGRRLSFEGREQVELRCGQASITLRADGQVIVKGTRLMSRASESNKIRGATVLIN</sequence>
<dbReference type="Proteomes" id="UP000001693">
    <property type="component" value="Chromosome"/>
</dbReference>
<accession>B1XWY2</accession>
<organism evidence="2 3">
    <name type="scientific">Leptothrix cholodnii (strain ATCC 51168 / LMG 8142 / SP-6)</name>
    <name type="common">Leptothrix discophora (strain SP-6)</name>
    <dbReference type="NCBI Taxonomy" id="395495"/>
    <lineage>
        <taxon>Bacteria</taxon>
        <taxon>Pseudomonadati</taxon>
        <taxon>Pseudomonadota</taxon>
        <taxon>Betaproteobacteria</taxon>
        <taxon>Burkholderiales</taxon>
        <taxon>Sphaerotilaceae</taxon>
        <taxon>Leptothrix</taxon>
    </lineage>
</organism>
<dbReference type="InterPro" id="IPR045506">
    <property type="entry name" value="DUF6484"/>
</dbReference>
<evidence type="ECO:0000313" key="3">
    <source>
        <dbReference type="Proteomes" id="UP000001693"/>
    </source>
</evidence>
<dbReference type="STRING" id="395495.Lcho_4079"/>
<proteinExistence type="predicted"/>
<dbReference type="eggNOG" id="ENOG5032SEB">
    <property type="taxonomic scope" value="Bacteria"/>
</dbReference>
<dbReference type="KEGG" id="lch:Lcho_4079"/>
<evidence type="ECO:0000313" key="2">
    <source>
        <dbReference type="EMBL" id="ACB36331.1"/>
    </source>
</evidence>
<evidence type="ECO:0000259" key="1">
    <source>
        <dbReference type="Pfam" id="PF20093"/>
    </source>
</evidence>
<feature type="domain" description="DUF6484" evidence="1">
    <location>
        <begin position="30"/>
        <end position="91"/>
    </location>
</feature>
<dbReference type="RefSeq" id="WP_012349074.1">
    <property type="nucleotide sequence ID" value="NC_010524.1"/>
</dbReference>